<dbReference type="SUPFAM" id="SSF56112">
    <property type="entry name" value="Protein kinase-like (PK-like)"/>
    <property type="match status" value="1"/>
</dbReference>
<dbReference type="InterPro" id="IPR011009">
    <property type="entry name" value="Kinase-like_dom_sf"/>
</dbReference>
<evidence type="ECO:0000313" key="3">
    <source>
        <dbReference type="WBParaSite" id="ACRNAN_scaffold5304.g23917.t1"/>
    </source>
</evidence>
<dbReference type="WBParaSite" id="ACRNAN_scaffold5304.g23917.t1">
    <property type="protein sequence ID" value="ACRNAN_scaffold5304.g23917.t1"/>
    <property type="gene ID" value="ACRNAN_scaffold5304.g23917"/>
</dbReference>
<dbReference type="Pfam" id="PF07714">
    <property type="entry name" value="PK_Tyr_Ser-Thr"/>
    <property type="match status" value="1"/>
</dbReference>
<name>A0A914E2Y5_9BILA</name>
<dbReference type="Proteomes" id="UP000887540">
    <property type="component" value="Unplaced"/>
</dbReference>
<dbReference type="GO" id="GO:0007169">
    <property type="term" value="P:cell surface receptor protein tyrosine kinase signaling pathway"/>
    <property type="evidence" value="ECO:0007669"/>
    <property type="project" value="TreeGrafter"/>
</dbReference>
<dbReference type="GO" id="GO:0004714">
    <property type="term" value="F:transmembrane receptor protein tyrosine kinase activity"/>
    <property type="evidence" value="ECO:0007669"/>
    <property type="project" value="TreeGrafter"/>
</dbReference>
<evidence type="ECO:0000313" key="2">
    <source>
        <dbReference type="Proteomes" id="UP000887540"/>
    </source>
</evidence>
<dbReference type="InterPro" id="IPR050122">
    <property type="entry name" value="RTK"/>
</dbReference>
<protein>
    <submittedName>
        <fullName evidence="3">Serine-threonine/tyrosine-protein kinase catalytic domain-containing protein</fullName>
    </submittedName>
</protein>
<dbReference type="PANTHER" id="PTHR24416:SF600">
    <property type="entry name" value="PDGF- AND VEGF-RECEPTOR RELATED, ISOFORM J"/>
    <property type="match status" value="1"/>
</dbReference>
<dbReference type="GO" id="GO:0005886">
    <property type="term" value="C:plasma membrane"/>
    <property type="evidence" value="ECO:0007669"/>
    <property type="project" value="TreeGrafter"/>
</dbReference>
<dbReference type="Gene3D" id="1.10.510.10">
    <property type="entry name" value="Transferase(Phosphotransferase) domain 1"/>
    <property type="match status" value="1"/>
</dbReference>
<dbReference type="GO" id="GO:0043235">
    <property type="term" value="C:receptor complex"/>
    <property type="evidence" value="ECO:0007669"/>
    <property type="project" value="TreeGrafter"/>
</dbReference>
<proteinExistence type="predicted"/>
<dbReference type="PANTHER" id="PTHR24416">
    <property type="entry name" value="TYROSINE-PROTEIN KINASE RECEPTOR"/>
    <property type="match status" value="1"/>
</dbReference>
<accession>A0A914E2Y5</accession>
<keyword evidence="2" id="KW-1185">Reference proteome</keyword>
<dbReference type="InterPro" id="IPR001245">
    <property type="entry name" value="Ser-Thr/Tyr_kinase_cat_dom"/>
</dbReference>
<reference evidence="3" key="1">
    <citation type="submission" date="2022-11" db="UniProtKB">
        <authorList>
            <consortium name="WormBaseParasite"/>
        </authorList>
    </citation>
    <scope>IDENTIFICATION</scope>
</reference>
<dbReference type="AlphaFoldDB" id="A0A914E2Y5"/>
<organism evidence="2 3">
    <name type="scientific">Acrobeloides nanus</name>
    <dbReference type="NCBI Taxonomy" id="290746"/>
    <lineage>
        <taxon>Eukaryota</taxon>
        <taxon>Metazoa</taxon>
        <taxon>Ecdysozoa</taxon>
        <taxon>Nematoda</taxon>
        <taxon>Chromadorea</taxon>
        <taxon>Rhabditida</taxon>
        <taxon>Tylenchina</taxon>
        <taxon>Cephalobomorpha</taxon>
        <taxon>Cephaloboidea</taxon>
        <taxon>Cephalobidae</taxon>
        <taxon>Acrobeloides</taxon>
    </lineage>
</organism>
<evidence type="ECO:0000259" key="1">
    <source>
        <dbReference type="Pfam" id="PF07714"/>
    </source>
</evidence>
<feature type="domain" description="Serine-threonine/tyrosine-protein kinase catalytic" evidence="1">
    <location>
        <begin position="2"/>
        <end position="57"/>
    </location>
</feature>
<sequence>QVPYLGFIVEELVGHLKAGNRLSRPEAADEKIYEIMLDCWKEDPEERPTFEAITSRLHVILEDATKSYNYVESKEDE</sequence>